<accession>A0ABM7RBN8</accession>
<keyword evidence="1" id="KW-0472">Membrane</keyword>
<feature type="transmembrane region" description="Helical" evidence="1">
    <location>
        <begin position="264"/>
        <end position="284"/>
    </location>
</feature>
<feature type="transmembrane region" description="Helical" evidence="1">
    <location>
        <begin position="232"/>
        <end position="252"/>
    </location>
</feature>
<feature type="transmembrane region" description="Helical" evidence="1">
    <location>
        <begin position="79"/>
        <end position="96"/>
    </location>
</feature>
<feature type="transmembrane region" description="Helical" evidence="1">
    <location>
        <begin position="12"/>
        <end position="32"/>
    </location>
</feature>
<feature type="transmembrane region" description="Helical" evidence="1">
    <location>
        <begin position="137"/>
        <end position="157"/>
    </location>
</feature>
<keyword evidence="3" id="KW-1185">Reference proteome</keyword>
<sequence>MNHAVRLAGLHAFGWLVVANAAGLWLSLLLLFPEVQGGELTYGRWIPVHLNGQLYGWTALPLVAWLFRIYGVGRRSAEFALWAWTAALAVGCVAWLNGGSSGKVFLDWSGGALAGLVLAMVMLWLVLALAWSRVRGVWRLIGLIALAPVPAMMAFAASPSVYPPVDVSTGGPTGSSLLGSTLFVVGLLLLLPVSLGRKVRLTGSRFPVLGFFGLSWAVFAATEAIGGTHRDWWQILAIVMLLPWAVLLPRWWRRYEWPARTVAWRISMFGWWGLLVVSGVTAYFPEVLDRLKFTQSLVAHSHLAMAGFTTSFCALLLGLLGVPVGGRMSVVIWNLAALGMVAVLAIMGWLESGGYGWMNETPAWRHIGLGLRSLCGLVMLGVSAGWFLGAARVSEETDASHSIGVPERKAEA</sequence>
<feature type="transmembrane region" description="Helical" evidence="1">
    <location>
        <begin position="177"/>
        <end position="196"/>
    </location>
</feature>
<evidence type="ECO:0000313" key="3">
    <source>
        <dbReference type="Proteomes" id="UP001374893"/>
    </source>
</evidence>
<dbReference type="EMBL" id="AP024702">
    <property type="protein sequence ID" value="BCX47061.1"/>
    <property type="molecule type" value="Genomic_DNA"/>
</dbReference>
<keyword evidence="1" id="KW-0812">Transmembrane</keyword>
<evidence type="ECO:0000256" key="1">
    <source>
        <dbReference type="SAM" id="Phobius"/>
    </source>
</evidence>
<feature type="transmembrane region" description="Helical" evidence="1">
    <location>
        <begin position="52"/>
        <end position="72"/>
    </location>
</feature>
<reference evidence="2 3" key="1">
    <citation type="submission" date="2021-06" db="EMBL/GenBank/DDBJ databases">
        <title>Complete genome of Haloferula helveola possessing various polysaccharide degrading enzymes.</title>
        <authorList>
            <person name="Takami H."/>
            <person name="Huang C."/>
            <person name="Hamasaki K."/>
        </authorList>
    </citation>
    <scope>NUCLEOTIDE SEQUENCE [LARGE SCALE GENOMIC DNA]</scope>
    <source>
        <strain evidence="2 3">CN-1</strain>
    </source>
</reference>
<dbReference type="Gene3D" id="1.20.210.10">
    <property type="entry name" value="Cytochrome c oxidase-like, subunit I domain"/>
    <property type="match status" value="1"/>
</dbReference>
<gene>
    <name evidence="2" type="ORF">HAHE_09690</name>
</gene>
<protein>
    <submittedName>
        <fullName evidence="2">Cbb3-type cytochrome coxidase subunit I</fullName>
    </submittedName>
</protein>
<name>A0ABM7RBN8_9BACT</name>
<dbReference type="RefSeq" id="WP_338689067.1">
    <property type="nucleotide sequence ID" value="NZ_AP024702.1"/>
</dbReference>
<feature type="transmembrane region" description="Helical" evidence="1">
    <location>
        <begin position="370"/>
        <end position="391"/>
    </location>
</feature>
<organism evidence="2 3">
    <name type="scientific">Haloferula helveola</name>
    <dbReference type="NCBI Taxonomy" id="490095"/>
    <lineage>
        <taxon>Bacteria</taxon>
        <taxon>Pseudomonadati</taxon>
        <taxon>Verrucomicrobiota</taxon>
        <taxon>Verrucomicrobiia</taxon>
        <taxon>Verrucomicrobiales</taxon>
        <taxon>Verrucomicrobiaceae</taxon>
        <taxon>Haloferula</taxon>
    </lineage>
</organism>
<feature type="transmembrane region" description="Helical" evidence="1">
    <location>
        <begin position="108"/>
        <end position="130"/>
    </location>
</feature>
<dbReference type="InterPro" id="IPR036927">
    <property type="entry name" value="Cyt_c_oxase-like_su1_sf"/>
</dbReference>
<keyword evidence="1" id="KW-1133">Transmembrane helix</keyword>
<dbReference type="Proteomes" id="UP001374893">
    <property type="component" value="Chromosome"/>
</dbReference>
<feature type="transmembrane region" description="Helical" evidence="1">
    <location>
        <begin position="331"/>
        <end position="350"/>
    </location>
</feature>
<evidence type="ECO:0000313" key="2">
    <source>
        <dbReference type="EMBL" id="BCX47061.1"/>
    </source>
</evidence>
<proteinExistence type="predicted"/>
<feature type="transmembrane region" description="Helical" evidence="1">
    <location>
        <begin position="304"/>
        <end position="324"/>
    </location>
</feature>
<feature type="transmembrane region" description="Helical" evidence="1">
    <location>
        <begin position="208"/>
        <end position="226"/>
    </location>
</feature>